<dbReference type="InterPro" id="IPR001683">
    <property type="entry name" value="PX_dom"/>
</dbReference>
<feature type="domain" description="RING-type" evidence="5">
    <location>
        <begin position="184"/>
        <end position="233"/>
    </location>
</feature>
<dbReference type="Gene3D" id="3.30.40.10">
    <property type="entry name" value="Zinc/RING finger domain, C3HC4 (zinc finger)"/>
    <property type="match status" value="1"/>
</dbReference>
<feature type="domain" description="PX" evidence="6">
    <location>
        <begin position="1"/>
        <end position="148"/>
    </location>
</feature>
<dbReference type="EMBL" id="JH767150">
    <property type="protein sequence ID" value="EQC35623.1"/>
    <property type="molecule type" value="Genomic_DNA"/>
</dbReference>
<evidence type="ECO:0000256" key="3">
    <source>
        <dbReference type="ARBA" id="ARBA00022833"/>
    </source>
</evidence>
<dbReference type="AlphaFoldDB" id="T0RT53"/>
<sequence>MLHADDHNIIQVAITSASVCGCYNEFTFSEPFTTYSVHITWGSTKWMLQKRYSEFLRLYKPLRKALAPSLWAKAPKLKAAPIVQTFLATPFPKKHLRMDTDAIRAERRVGLARFTEVLVALRWHLRAQAATNAIFELVNAFLEVPKHRQTYEARKLSSLPRVSRAGTELAIEDDSDDSDDDEGCAICLCEFASTEANDNNEATTSVTLPCKHAFHEHCVFSWLELHQSCPICRQLVVYQSSA</sequence>
<dbReference type="PANTHER" id="PTHR45931">
    <property type="entry name" value="SI:CH211-59O9.10"/>
    <property type="match status" value="1"/>
</dbReference>
<accession>T0RT53</accession>
<dbReference type="RefSeq" id="XP_008610940.1">
    <property type="nucleotide sequence ID" value="XM_008612718.1"/>
</dbReference>
<dbReference type="GO" id="GO:0006511">
    <property type="term" value="P:ubiquitin-dependent protein catabolic process"/>
    <property type="evidence" value="ECO:0007669"/>
    <property type="project" value="TreeGrafter"/>
</dbReference>
<evidence type="ECO:0000256" key="2">
    <source>
        <dbReference type="ARBA" id="ARBA00022771"/>
    </source>
</evidence>
<dbReference type="GO" id="GO:0061630">
    <property type="term" value="F:ubiquitin protein ligase activity"/>
    <property type="evidence" value="ECO:0007669"/>
    <property type="project" value="TreeGrafter"/>
</dbReference>
<dbReference type="Gene3D" id="3.30.1520.10">
    <property type="entry name" value="Phox-like domain"/>
    <property type="match status" value="1"/>
</dbReference>
<dbReference type="InterPro" id="IPR013083">
    <property type="entry name" value="Znf_RING/FYVE/PHD"/>
</dbReference>
<keyword evidence="8" id="KW-1185">Reference proteome</keyword>
<dbReference type="CDD" id="cd16454">
    <property type="entry name" value="RING-H2_PA-TM-RING"/>
    <property type="match status" value="1"/>
</dbReference>
<dbReference type="PROSITE" id="PS50089">
    <property type="entry name" value="ZF_RING_2"/>
    <property type="match status" value="1"/>
</dbReference>
<gene>
    <name evidence="7" type="ORF">SDRG_06907</name>
</gene>
<evidence type="ECO:0000259" key="5">
    <source>
        <dbReference type="PROSITE" id="PS50089"/>
    </source>
</evidence>
<dbReference type="eggNOG" id="KOG0800">
    <property type="taxonomic scope" value="Eukaryota"/>
</dbReference>
<dbReference type="GO" id="GO:0008270">
    <property type="term" value="F:zinc ion binding"/>
    <property type="evidence" value="ECO:0007669"/>
    <property type="project" value="UniProtKB-KW"/>
</dbReference>
<dbReference type="Proteomes" id="UP000030762">
    <property type="component" value="Unassembled WGS sequence"/>
</dbReference>
<dbReference type="InParanoid" id="T0RT53"/>
<evidence type="ECO:0000313" key="8">
    <source>
        <dbReference type="Proteomes" id="UP000030762"/>
    </source>
</evidence>
<dbReference type="InterPro" id="IPR051834">
    <property type="entry name" value="RING_finger_E3_ligase"/>
</dbReference>
<evidence type="ECO:0000259" key="6">
    <source>
        <dbReference type="PROSITE" id="PS50195"/>
    </source>
</evidence>
<dbReference type="OrthoDB" id="21204at2759"/>
<dbReference type="SUPFAM" id="SSF64268">
    <property type="entry name" value="PX domain"/>
    <property type="match status" value="1"/>
</dbReference>
<keyword evidence="2 4" id="KW-0863">Zinc-finger</keyword>
<dbReference type="SMART" id="SM00184">
    <property type="entry name" value="RING"/>
    <property type="match status" value="1"/>
</dbReference>
<evidence type="ECO:0008006" key="9">
    <source>
        <dbReference type="Google" id="ProtNLM"/>
    </source>
</evidence>
<evidence type="ECO:0000256" key="4">
    <source>
        <dbReference type="PROSITE-ProRule" id="PRU00175"/>
    </source>
</evidence>
<evidence type="ECO:0000313" key="7">
    <source>
        <dbReference type="EMBL" id="EQC35623.1"/>
    </source>
</evidence>
<dbReference type="OMA" id="EHCVFSW"/>
<dbReference type="PROSITE" id="PS50195">
    <property type="entry name" value="PX"/>
    <property type="match status" value="1"/>
</dbReference>
<dbReference type="GO" id="GO:0005634">
    <property type="term" value="C:nucleus"/>
    <property type="evidence" value="ECO:0007669"/>
    <property type="project" value="TreeGrafter"/>
</dbReference>
<proteinExistence type="predicted"/>
<evidence type="ECO:0000256" key="1">
    <source>
        <dbReference type="ARBA" id="ARBA00022723"/>
    </source>
</evidence>
<dbReference type="SUPFAM" id="SSF57850">
    <property type="entry name" value="RING/U-box"/>
    <property type="match status" value="1"/>
</dbReference>
<dbReference type="PANTHER" id="PTHR45931:SF16">
    <property type="entry name" value="RING_U-BOX SUPERFAMILY PROTEIN"/>
    <property type="match status" value="1"/>
</dbReference>
<dbReference type="STRING" id="1156394.T0RT53"/>
<dbReference type="InterPro" id="IPR001841">
    <property type="entry name" value="Znf_RING"/>
</dbReference>
<dbReference type="Pfam" id="PF00787">
    <property type="entry name" value="PX"/>
    <property type="match status" value="1"/>
</dbReference>
<keyword evidence="3" id="KW-0862">Zinc</keyword>
<dbReference type="Pfam" id="PF13639">
    <property type="entry name" value="zf-RING_2"/>
    <property type="match status" value="1"/>
</dbReference>
<organism evidence="7 8">
    <name type="scientific">Saprolegnia diclina (strain VS20)</name>
    <dbReference type="NCBI Taxonomy" id="1156394"/>
    <lineage>
        <taxon>Eukaryota</taxon>
        <taxon>Sar</taxon>
        <taxon>Stramenopiles</taxon>
        <taxon>Oomycota</taxon>
        <taxon>Saprolegniomycetes</taxon>
        <taxon>Saprolegniales</taxon>
        <taxon>Saprolegniaceae</taxon>
        <taxon>Saprolegnia</taxon>
    </lineage>
</organism>
<reference evidence="7 8" key="1">
    <citation type="submission" date="2012-04" db="EMBL/GenBank/DDBJ databases">
        <title>The Genome Sequence of Saprolegnia declina VS20.</title>
        <authorList>
            <consortium name="The Broad Institute Genome Sequencing Platform"/>
            <person name="Russ C."/>
            <person name="Nusbaum C."/>
            <person name="Tyler B."/>
            <person name="van West P."/>
            <person name="Dieguez-Uribeondo J."/>
            <person name="de Bruijn I."/>
            <person name="Tripathy S."/>
            <person name="Jiang R."/>
            <person name="Young S.K."/>
            <person name="Zeng Q."/>
            <person name="Gargeya S."/>
            <person name="Fitzgerald M."/>
            <person name="Haas B."/>
            <person name="Abouelleil A."/>
            <person name="Alvarado L."/>
            <person name="Arachchi H.M."/>
            <person name="Berlin A."/>
            <person name="Chapman S.B."/>
            <person name="Goldberg J."/>
            <person name="Griggs A."/>
            <person name="Gujja S."/>
            <person name="Hansen M."/>
            <person name="Howarth C."/>
            <person name="Imamovic A."/>
            <person name="Larimer J."/>
            <person name="McCowen C."/>
            <person name="Montmayeur A."/>
            <person name="Murphy C."/>
            <person name="Neiman D."/>
            <person name="Pearson M."/>
            <person name="Priest M."/>
            <person name="Roberts A."/>
            <person name="Saif S."/>
            <person name="Shea T."/>
            <person name="Sisk P."/>
            <person name="Sykes S."/>
            <person name="Wortman J."/>
            <person name="Nusbaum C."/>
            <person name="Birren B."/>
        </authorList>
    </citation>
    <scope>NUCLEOTIDE SEQUENCE [LARGE SCALE GENOMIC DNA]</scope>
    <source>
        <strain evidence="7 8">VS20</strain>
    </source>
</reference>
<name>T0RT53_SAPDV</name>
<protein>
    <recommendedName>
        <fullName evidence="9">RING-type domain-containing protein</fullName>
    </recommendedName>
</protein>
<keyword evidence="1" id="KW-0479">Metal-binding</keyword>
<dbReference type="GeneID" id="19947634"/>
<dbReference type="GO" id="GO:0035091">
    <property type="term" value="F:phosphatidylinositol binding"/>
    <property type="evidence" value="ECO:0007669"/>
    <property type="project" value="InterPro"/>
</dbReference>
<dbReference type="VEuPathDB" id="FungiDB:SDRG_06907"/>
<dbReference type="InterPro" id="IPR036871">
    <property type="entry name" value="PX_dom_sf"/>
</dbReference>